<accession>A0A841YYS7</accession>
<gene>
    <name evidence="3" type="ORF">HB850_08055</name>
</gene>
<reference evidence="3 4" key="1">
    <citation type="submission" date="2020-03" db="EMBL/GenBank/DDBJ databases">
        <title>Soil Listeria distribution.</title>
        <authorList>
            <person name="Liao J."/>
            <person name="Wiedmann M."/>
        </authorList>
    </citation>
    <scope>NUCLEOTIDE SEQUENCE [LARGE SCALE GENOMIC DNA]</scope>
    <source>
        <strain evidence="3 4">FSL L7-1614</strain>
    </source>
</reference>
<keyword evidence="1 3" id="KW-0808">Transferase</keyword>
<evidence type="ECO:0000313" key="4">
    <source>
        <dbReference type="Proteomes" id="UP000569903"/>
    </source>
</evidence>
<evidence type="ECO:0000313" key="3">
    <source>
        <dbReference type="EMBL" id="MBC1457707.1"/>
    </source>
</evidence>
<organism evidence="3 4">
    <name type="scientific">Listeria newyorkensis</name>
    <dbReference type="NCBI Taxonomy" id="1497681"/>
    <lineage>
        <taxon>Bacteria</taxon>
        <taxon>Bacillati</taxon>
        <taxon>Bacillota</taxon>
        <taxon>Bacilli</taxon>
        <taxon>Bacillales</taxon>
        <taxon>Listeriaceae</taxon>
        <taxon>Listeria</taxon>
    </lineage>
</organism>
<dbReference type="SUPFAM" id="SSF53756">
    <property type="entry name" value="UDP-Glycosyltransferase/glycogen phosphorylase"/>
    <property type="match status" value="1"/>
</dbReference>
<feature type="domain" description="Glycosyl transferase family 1" evidence="2">
    <location>
        <begin position="189"/>
        <end position="357"/>
    </location>
</feature>
<name>A0A841YYS7_9LIST</name>
<dbReference type="AlphaFoldDB" id="A0A841YYS7"/>
<dbReference type="Pfam" id="PF00534">
    <property type="entry name" value="Glycos_transf_1"/>
    <property type="match status" value="1"/>
</dbReference>
<dbReference type="EMBL" id="JAARQN010000005">
    <property type="protein sequence ID" value="MBC1457707.1"/>
    <property type="molecule type" value="Genomic_DNA"/>
</dbReference>
<dbReference type="Proteomes" id="UP000569903">
    <property type="component" value="Unassembled WGS sequence"/>
</dbReference>
<proteinExistence type="predicted"/>
<dbReference type="InterPro" id="IPR001296">
    <property type="entry name" value="Glyco_trans_1"/>
</dbReference>
<sequence length="383" mass="44801">MKKEQSLQKVMMLSSVHTFKDARILFKEAYTLCEKYAVDFYAIGNVDEAKAYEKKGLKIHLLAKKSRLKRFLTILEIKKAIKASDAKYFHFHDPELLTLVPFIRKMKPDGIIIYDMHENFPEAVKSKNWLPKSIRKPLAKSIQKIEKRLMRNLDGIIFAEESYKKYYEHVKADKIDIYNYPTHMAKNIDNKSAKPLTMIYIGRIAKVRGIFEMLELVKMFQEEGTEIKLQLIGLADNDLLQEMQAFIQGNRLEKVVEYSSYIEYSKIQEYYSKADIGLCLLHPIPNYLESLATKIFEYMAMSLPMVVSDFPAWKKVITENDCGLVVNPLNIIEVKNAIQRLMEDNCKRKELGANGRKNYIKKYNWDIEGEKLVQFYRKLSNEV</sequence>
<dbReference type="Gene3D" id="3.40.50.2000">
    <property type="entry name" value="Glycogen Phosphorylase B"/>
    <property type="match status" value="2"/>
</dbReference>
<dbReference type="GO" id="GO:0009103">
    <property type="term" value="P:lipopolysaccharide biosynthetic process"/>
    <property type="evidence" value="ECO:0007669"/>
    <property type="project" value="TreeGrafter"/>
</dbReference>
<dbReference type="PANTHER" id="PTHR46401:SF2">
    <property type="entry name" value="GLYCOSYLTRANSFERASE WBBK-RELATED"/>
    <property type="match status" value="1"/>
</dbReference>
<comment type="caution">
    <text evidence="3">The sequence shown here is derived from an EMBL/GenBank/DDBJ whole genome shotgun (WGS) entry which is preliminary data.</text>
</comment>
<dbReference type="CDD" id="cd03801">
    <property type="entry name" value="GT4_PimA-like"/>
    <property type="match status" value="1"/>
</dbReference>
<evidence type="ECO:0000259" key="2">
    <source>
        <dbReference type="Pfam" id="PF00534"/>
    </source>
</evidence>
<dbReference type="GO" id="GO:0016757">
    <property type="term" value="F:glycosyltransferase activity"/>
    <property type="evidence" value="ECO:0007669"/>
    <property type="project" value="InterPro"/>
</dbReference>
<dbReference type="PANTHER" id="PTHR46401">
    <property type="entry name" value="GLYCOSYLTRANSFERASE WBBK-RELATED"/>
    <property type="match status" value="1"/>
</dbReference>
<dbReference type="RefSeq" id="WP_185388970.1">
    <property type="nucleotide sequence ID" value="NZ_JAARQN010000005.1"/>
</dbReference>
<evidence type="ECO:0000256" key="1">
    <source>
        <dbReference type="ARBA" id="ARBA00022679"/>
    </source>
</evidence>
<protein>
    <submittedName>
        <fullName evidence="3">Glycosyltransferase family 4 protein</fullName>
    </submittedName>
</protein>